<evidence type="ECO:0000256" key="4">
    <source>
        <dbReference type="ARBA" id="ARBA00023186"/>
    </source>
</evidence>
<reference evidence="6 7" key="1">
    <citation type="submission" date="2018-01" db="EMBL/GenBank/DDBJ databases">
        <title>Complete and assembled Genome of Pantoea gaviniae DSM22758T.</title>
        <authorList>
            <person name="Stevens M.J.A."/>
            <person name="Zurfluh K."/>
            <person name="Stephan R."/>
        </authorList>
    </citation>
    <scope>NUCLEOTIDE SEQUENCE [LARGE SCALE GENOMIC DNA]</scope>
    <source>
        <strain evidence="6 7">DSM 22758</strain>
    </source>
</reference>
<evidence type="ECO:0000256" key="1">
    <source>
        <dbReference type="ARBA" id="ARBA00004514"/>
    </source>
</evidence>
<evidence type="ECO:0000313" key="7">
    <source>
        <dbReference type="Proteomes" id="UP000238365"/>
    </source>
</evidence>
<dbReference type="EMBL" id="CP026377">
    <property type="protein sequence ID" value="AUX91724.1"/>
    <property type="molecule type" value="Genomic_DNA"/>
</dbReference>
<evidence type="ECO:0000256" key="3">
    <source>
        <dbReference type="ARBA" id="ARBA00022795"/>
    </source>
</evidence>
<dbReference type="RefSeq" id="WP_104955666.1">
    <property type="nucleotide sequence ID" value="NZ_CP026377.1"/>
</dbReference>
<name>A0A2L0IB06_9GAMM</name>
<keyword evidence="2" id="KW-0963">Cytoplasm</keyword>
<accession>A0A2L0IB06</accession>
<proteinExistence type="predicted"/>
<protein>
    <recommendedName>
        <fullName evidence="5">Flagellar protein FliT</fullName>
    </recommendedName>
</protein>
<organism evidence="6 7">
    <name type="scientific">Mixta gaviniae</name>
    <dbReference type="NCBI Taxonomy" id="665914"/>
    <lineage>
        <taxon>Bacteria</taxon>
        <taxon>Pseudomonadati</taxon>
        <taxon>Pseudomonadota</taxon>
        <taxon>Gammaproteobacteria</taxon>
        <taxon>Enterobacterales</taxon>
        <taxon>Erwiniaceae</taxon>
        <taxon>Mixta</taxon>
    </lineage>
</organism>
<comment type="subcellular location">
    <subcellularLocation>
        <location evidence="1">Cytoplasm</location>
        <location evidence="1">Cytosol</location>
    </subcellularLocation>
</comment>
<keyword evidence="4" id="KW-0143">Chaperone</keyword>
<gene>
    <name evidence="6" type="ORF">C2E15_00500</name>
</gene>
<evidence type="ECO:0000313" key="6">
    <source>
        <dbReference type="EMBL" id="AUX91724.1"/>
    </source>
</evidence>
<dbReference type="AlphaFoldDB" id="A0A2L0IB06"/>
<dbReference type="InterPro" id="IPR008622">
    <property type="entry name" value="FliT"/>
</dbReference>
<evidence type="ECO:0000256" key="5">
    <source>
        <dbReference type="ARBA" id="ARBA00093797"/>
    </source>
</evidence>
<sequence length="112" mass="12562">MNKSLNKDYTALYQINQAMLMMAREGEWEGFVTLAADYIINLGVALEQIPETLSDEERAAFGSLLMTLQSNEAEISRALEARLDLLKKGMTSLRHGKKCSQAYSSQVISPFR</sequence>
<dbReference type="Proteomes" id="UP000238365">
    <property type="component" value="Chromosome"/>
</dbReference>
<keyword evidence="6" id="KW-0969">Cilium</keyword>
<dbReference type="KEGG" id="pgz:C2E15_00500"/>
<keyword evidence="3" id="KW-1005">Bacterial flagellum biogenesis</keyword>
<keyword evidence="7" id="KW-1185">Reference proteome</keyword>
<keyword evidence="6" id="KW-0282">Flagellum</keyword>
<evidence type="ECO:0000256" key="2">
    <source>
        <dbReference type="ARBA" id="ARBA00022490"/>
    </source>
</evidence>
<dbReference type="GO" id="GO:0044781">
    <property type="term" value="P:bacterial-type flagellum organization"/>
    <property type="evidence" value="ECO:0007669"/>
    <property type="project" value="UniProtKB-KW"/>
</dbReference>
<keyword evidence="6" id="KW-0966">Cell projection</keyword>
<dbReference type="Pfam" id="PF05400">
    <property type="entry name" value="FliT"/>
    <property type="match status" value="1"/>
</dbReference>
<dbReference type="Gene3D" id="1.20.58.380">
    <property type="entry name" value="Flagellar protein flit"/>
    <property type="match status" value="1"/>
</dbReference>
<dbReference type="OrthoDB" id="6631359at2"/>